<keyword evidence="3" id="KW-1185">Reference proteome</keyword>
<accession>A0A0D7B672</accession>
<feature type="signal peptide" evidence="1">
    <location>
        <begin position="1"/>
        <end position="18"/>
    </location>
</feature>
<name>A0A0D7B672_9AGAR</name>
<gene>
    <name evidence="2" type="ORF">CYLTODRAFT_44218</name>
</gene>
<sequence length="98" mass="10136">MKLSASFLIAFVVTAALAATTSAPIAGTTVPVIPGGAVFPASCTRSTCACNGIRGQFCGNQRVNPACIDSHVYECNPAGYSCDYGVRDSCARCHKLKC</sequence>
<protein>
    <submittedName>
        <fullName evidence="2">Uncharacterized protein</fullName>
    </submittedName>
</protein>
<keyword evidence="1" id="KW-0732">Signal</keyword>
<organism evidence="2 3">
    <name type="scientific">Cylindrobasidium torrendii FP15055 ss-10</name>
    <dbReference type="NCBI Taxonomy" id="1314674"/>
    <lineage>
        <taxon>Eukaryota</taxon>
        <taxon>Fungi</taxon>
        <taxon>Dikarya</taxon>
        <taxon>Basidiomycota</taxon>
        <taxon>Agaricomycotina</taxon>
        <taxon>Agaricomycetes</taxon>
        <taxon>Agaricomycetidae</taxon>
        <taxon>Agaricales</taxon>
        <taxon>Marasmiineae</taxon>
        <taxon>Physalacriaceae</taxon>
        <taxon>Cylindrobasidium</taxon>
    </lineage>
</organism>
<dbReference type="STRING" id="1314674.A0A0D7B672"/>
<dbReference type="AlphaFoldDB" id="A0A0D7B672"/>
<evidence type="ECO:0000313" key="2">
    <source>
        <dbReference type="EMBL" id="KIY66068.1"/>
    </source>
</evidence>
<evidence type="ECO:0000256" key="1">
    <source>
        <dbReference type="SAM" id="SignalP"/>
    </source>
</evidence>
<dbReference type="OrthoDB" id="2443686at2759"/>
<evidence type="ECO:0000313" key="3">
    <source>
        <dbReference type="Proteomes" id="UP000054007"/>
    </source>
</evidence>
<dbReference type="Proteomes" id="UP000054007">
    <property type="component" value="Unassembled WGS sequence"/>
</dbReference>
<proteinExistence type="predicted"/>
<feature type="chain" id="PRO_5002316875" evidence="1">
    <location>
        <begin position="19"/>
        <end position="98"/>
    </location>
</feature>
<reference evidence="2 3" key="1">
    <citation type="journal article" date="2015" name="Fungal Genet. Biol.">
        <title>Evolution of novel wood decay mechanisms in Agaricales revealed by the genome sequences of Fistulina hepatica and Cylindrobasidium torrendii.</title>
        <authorList>
            <person name="Floudas D."/>
            <person name="Held B.W."/>
            <person name="Riley R."/>
            <person name="Nagy L.G."/>
            <person name="Koehler G."/>
            <person name="Ransdell A.S."/>
            <person name="Younus H."/>
            <person name="Chow J."/>
            <person name="Chiniquy J."/>
            <person name="Lipzen A."/>
            <person name="Tritt A."/>
            <person name="Sun H."/>
            <person name="Haridas S."/>
            <person name="LaButti K."/>
            <person name="Ohm R.A."/>
            <person name="Kues U."/>
            <person name="Blanchette R.A."/>
            <person name="Grigoriev I.V."/>
            <person name="Minto R.E."/>
            <person name="Hibbett D.S."/>
        </authorList>
    </citation>
    <scope>NUCLEOTIDE SEQUENCE [LARGE SCALE GENOMIC DNA]</scope>
    <source>
        <strain evidence="2 3">FP15055 ss-10</strain>
    </source>
</reference>
<dbReference type="EMBL" id="KN880567">
    <property type="protein sequence ID" value="KIY66068.1"/>
    <property type="molecule type" value="Genomic_DNA"/>
</dbReference>